<feature type="transmembrane region" description="Helical" evidence="12">
    <location>
        <begin position="72"/>
        <end position="92"/>
    </location>
</feature>
<comment type="caution">
    <text evidence="13">The sequence shown here is derived from an EMBL/GenBank/DDBJ whole genome shotgun (WGS) entry which is preliminary data.</text>
</comment>
<proteinExistence type="inferred from homology"/>
<evidence type="ECO:0000256" key="6">
    <source>
        <dbReference type="ARBA" id="ARBA00023053"/>
    </source>
</evidence>
<feature type="transmembrane region" description="Helical" evidence="12">
    <location>
        <begin position="104"/>
        <end position="126"/>
    </location>
</feature>
<evidence type="ECO:0000256" key="9">
    <source>
        <dbReference type="ARBA" id="ARBA00023303"/>
    </source>
</evidence>
<evidence type="ECO:0000256" key="4">
    <source>
        <dbReference type="ARBA" id="ARBA00022692"/>
    </source>
</evidence>
<dbReference type="RefSeq" id="WP_379960422.1">
    <property type="nucleotide sequence ID" value="NZ_JAUYVI010000007.1"/>
</dbReference>
<dbReference type="HAMAP" id="MF_00454">
    <property type="entry name" value="FluC"/>
    <property type="match status" value="1"/>
</dbReference>
<evidence type="ECO:0000256" key="7">
    <source>
        <dbReference type="ARBA" id="ARBA00023065"/>
    </source>
</evidence>
<keyword evidence="3" id="KW-0997">Cell inner membrane</keyword>
<keyword evidence="6 12" id="KW-0915">Sodium</keyword>
<organism evidence="13 14">
    <name type="scientific">Dongia sedimenti</name>
    <dbReference type="NCBI Taxonomy" id="3064282"/>
    <lineage>
        <taxon>Bacteria</taxon>
        <taxon>Pseudomonadati</taxon>
        <taxon>Pseudomonadota</taxon>
        <taxon>Alphaproteobacteria</taxon>
        <taxon>Rhodospirillales</taxon>
        <taxon>Dongiaceae</taxon>
        <taxon>Dongia</taxon>
    </lineage>
</organism>
<accession>A0ABU0YV70</accession>
<evidence type="ECO:0000313" key="14">
    <source>
        <dbReference type="Proteomes" id="UP001230156"/>
    </source>
</evidence>
<evidence type="ECO:0000256" key="10">
    <source>
        <dbReference type="ARBA" id="ARBA00035120"/>
    </source>
</evidence>
<dbReference type="NCBIfam" id="TIGR00494">
    <property type="entry name" value="crcB"/>
    <property type="match status" value="1"/>
</dbReference>
<dbReference type="Pfam" id="PF02537">
    <property type="entry name" value="CRCB"/>
    <property type="match status" value="1"/>
</dbReference>
<evidence type="ECO:0000256" key="11">
    <source>
        <dbReference type="ARBA" id="ARBA00035585"/>
    </source>
</evidence>
<keyword evidence="2 12" id="KW-1003">Cell membrane</keyword>
<keyword evidence="12" id="KW-0813">Transport</keyword>
<keyword evidence="12" id="KW-0479">Metal-binding</keyword>
<comment type="activity regulation">
    <text evidence="12">Na(+) is not transported, but it plays an essential structural role and its presence is essential for fluoride channel function.</text>
</comment>
<gene>
    <name evidence="12 13" type="primary">crcB</name>
    <name evidence="12" type="synonym">fluC</name>
    <name evidence="13" type="ORF">Q8A70_23875</name>
</gene>
<keyword evidence="5 12" id="KW-1133">Transmembrane helix</keyword>
<comment type="subcellular location">
    <subcellularLocation>
        <location evidence="1 12">Cell membrane</location>
        <topology evidence="1 12">Multi-pass membrane protein</topology>
    </subcellularLocation>
</comment>
<dbReference type="PANTHER" id="PTHR28259">
    <property type="entry name" value="FLUORIDE EXPORT PROTEIN 1-RELATED"/>
    <property type="match status" value="1"/>
</dbReference>
<keyword evidence="7 12" id="KW-0406">Ion transport</keyword>
<sequence>MLYAIVFLGAGIGGALRHGVNTLGLRLAGADFPYATMTINIVGSLLMGLIAGYFTFRGGDGVFGQMSQHWRLFLTTGVLGGFTTFSAFSLDFAMLWERGAMGGAALYVAVSVAGSLAAVFVALAVAKAVWG</sequence>
<keyword evidence="4 12" id="KW-0812">Transmembrane</keyword>
<comment type="similarity">
    <text evidence="10 12">Belongs to the fluoride channel Fluc/FEX (TC 1.A.43) family.</text>
</comment>
<evidence type="ECO:0000256" key="12">
    <source>
        <dbReference type="HAMAP-Rule" id="MF_00454"/>
    </source>
</evidence>
<dbReference type="EMBL" id="JAUYVI010000007">
    <property type="protein sequence ID" value="MDQ7250748.1"/>
    <property type="molecule type" value="Genomic_DNA"/>
</dbReference>
<evidence type="ECO:0000256" key="1">
    <source>
        <dbReference type="ARBA" id="ARBA00004651"/>
    </source>
</evidence>
<evidence type="ECO:0000256" key="2">
    <source>
        <dbReference type="ARBA" id="ARBA00022475"/>
    </source>
</evidence>
<dbReference type="Proteomes" id="UP001230156">
    <property type="component" value="Unassembled WGS sequence"/>
</dbReference>
<keyword evidence="14" id="KW-1185">Reference proteome</keyword>
<dbReference type="NCBIfam" id="NF010794">
    <property type="entry name" value="PRK14198.1"/>
    <property type="match status" value="1"/>
</dbReference>
<evidence type="ECO:0000256" key="5">
    <source>
        <dbReference type="ARBA" id="ARBA00022989"/>
    </source>
</evidence>
<keyword evidence="9 12" id="KW-0407">Ion channel</keyword>
<feature type="binding site" evidence="12">
    <location>
        <position position="80"/>
    </location>
    <ligand>
        <name>Na(+)</name>
        <dbReference type="ChEBI" id="CHEBI:29101"/>
        <note>structural</note>
    </ligand>
</feature>
<name>A0ABU0YV70_9PROT</name>
<evidence type="ECO:0000313" key="13">
    <source>
        <dbReference type="EMBL" id="MDQ7250748.1"/>
    </source>
</evidence>
<feature type="binding site" evidence="12">
    <location>
        <position position="83"/>
    </location>
    <ligand>
        <name>Na(+)</name>
        <dbReference type="ChEBI" id="CHEBI:29101"/>
        <note>structural</note>
    </ligand>
</feature>
<keyword evidence="8 12" id="KW-0472">Membrane</keyword>
<comment type="catalytic activity">
    <reaction evidence="11">
        <text>fluoride(in) = fluoride(out)</text>
        <dbReference type="Rhea" id="RHEA:76159"/>
        <dbReference type="ChEBI" id="CHEBI:17051"/>
    </reaction>
    <physiologicalReaction direction="left-to-right" evidence="11">
        <dbReference type="Rhea" id="RHEA:76160"/>
    </physiologicalReaction>
</comment>
<comment type="function">
    <text evidence="12">Fluoride-specific ion channel. Important for reducing fluoride concentration in the cell, thus reducing its toxicity.</text>
</comment>
<reference evidence="14" key="1">
    <citation type="submission" date="2023-08" db="EMBL/GenBank/DDBJ databases">
        <title>Rhodospirillaceae gen. nov., a novel taxon isolated from the Yangtze River Yuezi River estuary sludge.</title>
        <authorList>
            <person name="Ruan L."/>
        </authorList>
    </citation>
    <scope>NUCLEOTIDE SEQUENCE [LARGE SCALE GENOMIC DNA]</scope>
    <source>
        <strain evidence="14">R-7</strain>
    </source>
</reference>
<dbReference type="PANTHER" id="PTHR28259:SF1">
    <property type="entry name" value="FLUORIDE EXPORT PROTEIN 1-RELATED"/>
    <property type="match status" value="1"/>
</dbReference>
<evidence type="ECO:0000256" key="3">
    <source>
        <dbReference type="ARBA" id="ARBA00022519"/>
    </source>
</evidence>
<feature type="transmembrane region" description="Helical" evidence="12">
    <location>
        <begin position="33"/>
        <end position="56"/>
    </location>
</feature>
<evidence type="ECO:0000256" key="8">
    <source>
        <dbReference type="ARBA" id="ARBA00023136"/>
    </source>
</evidence>
<dbReference type="InterPro" id="IPR003691">
    <property type="entry name" value="FluC"/>
</dbReference>
<protein>
    <recommendedName>
        <fullName evidence="12">Fluoride-specific ion channel FluC</fullName>
    </recommendedName>
</protein>